<dbReference type="AlphaFoldDB" id="A0A7S4RD52"/>
<dbReference type="GO" id="GO:0003723">
    <property type="term" value="F:RNA binding"/>
    <property type="evidence" value="ECO:0007669"/>
    <property type="project" value="UniProtKB-UniRule"/>
</dbReference>
<feature type="compositionally biased region" description="Basic residues" evidence="2">
    <location>
        <begin position="362"/>
        <end position="388"/>
    </location>
</feature>
<feature type="compositionally biased region" description="Basic and acidic residues" evidence="2">
    <location>
        <begin position="475"/>
        <end position="484"/>
    </location>
</feature>
<evidence type="ECO:0000259" key="3">
    <source>
        <dbReference type="PROSITE" id="PS50102"/>
    </source>
</evidence>
<organism evidence="4">
    <name type="scientific">Alexandrium monilatum</name>
    <dbReference type="NCBI Taxonomy" id="311494"/>
    <lineage>
        <taxon>Eukaryota</taxon>
        <taxon>Sar</taxon>
        <taxon>Alveolata</taxon>
        <taxon>Dinophyceae</taxon>
        <taxon>Gonyaulacales</taxon>
        <taxon>Pyrocystaceae</taxon>
        <taxon>Alexandrium</taxon>
    </lineage>
</organism>
<feature type="compositionally biased region" description="Low complexity" evidence="2">
    <location>
        <begin position="338"/>
        <end position="348"/>
    </location>
</feature>
<protein>
    <recommendedName>
        <fullName evidence="3">RRM domain-containing protein</fullName>
    </recommendedName>
</protein>
<keyword evidence="1" id="KW-0694">RNA-binding</keyword>
<dbReference type="SMART" id="SM00360">
    <property type="entry name" value="RRM"/>
    <property type="match status" value="2"/>
</dbReference>
<gene>
    <name evidence="4" type="ORF">AMON00008_LOCUS33713</name>
</gene>
<feature type="domain" description="RRM" evidence="3">
    <location>
        <begin position="123"/>
        <end position="197"/>
    </location>
</feature>
<feature type="region of interest" description="Disordered" evidence="2">
    <location>
        <begin position="253"/>
        <end position="498"/>
    </location>
</feature>
<evidence type="ECO:0000256" key="1">
    <source>
        <dbReference type="PROSITE-ProRule" id="PRU00176"/>
    </source>
</evidence>
<name>A0A7S4RD52_9DINO</name>
<feature type="compositionally biased region" description="Low complexity" evidence="2">
    <location>
        <begin position="428"/>
        <end position="439"/>
    </location>
</feature>
<feature type="compositionally biased region" description="Polar residues" evidence="2">
    <location>
        <begin position="489"/>
        <end position="498"/>
    </location>
</feature>
<dbReference type="CDD" id="cd00590">
    <property type="entry name" value="RRM_SF"/>
    <property type="match status" value="1"/>
</dbReference>
<feature type="compositionally biased region" description="Basic residues" evidence="2">
    <location>
        <begin position="286"/>
        <end position="303"/>
    </location>
</feature>
<dbReference type="Gene3D" id="3.30.70.330">
    <property type="match status" value="2"/>
</dbReference>
<dbReference type="InterPro" id="IPR012677">
    <property type="entry name" value="Nucleotide-bd_a/b_plait_sf"/>
</dbReference>
<dbReference type="InterPro" id="IPR035979">
    <property type="entry name" value="RBD_domain_sf"/>
</dbReference>
<feature type="compositionally biased region" description="Basic and acidic residues" evidence="2">
    <location>
        <begin position="304"/>
        <end position="319"/>
    </location>
</feature>
<proteinExistence type="predicted"/>
<dbReference type="Pfam" id="PF00076">
    <property type="entry name" value="RRM_1"/>
    <property type="match status" value="1"/>
</dbReference>
<dbReference type="InterPro" id="IPR000504">
    <property type="entry name" value="RRM_dom"/>
</dbReference>
<dbReference type="EMBL" id="HBNR01048319">
    <property type="protein sequence ID" value="CAE4610797.1"/>
    <property type="molecule type" value="Transcribed_RNA"/>
</dbReference>
<sequence>MAYSMKNSLFVRNLSPEVSEATLREVFGICDEIEQITFKPYNTLSNQFFAQVDFASSKGIIEGNKLSGSCILGVPCVCSVIDPLASPASGVGEGELALGMDEAAIQAEFARRTKEAEDDQKFRTVHIAGIGMDMTYETVRTLCKNFGEVDKLRIDADDNGQKFALCEFRERGPAHVCKMQQQYLVNGRVLSFLESQSMVDECSFAERTVQFEDPYLHAIAMRSHLKEPGQMTEKLKLVRQAAEAIMPMASEGTAWGFSRDAPDGEKKKKRDKKEKKEKEGKEGKEKKNKKEKKEKKKEKKRRKLQEQLGEKAERGEERAPSGGSGNEGARRGRGGAGSAAERSGSGSPRPRRSTEGEVTANGRRRVRYKRKRRPGEKKGHHKHQRRRKGEASRSRSANKAELVDDESDGPIDLDEVEVVQGTELVIMGSASSSSSSSSSDEIEEAGSGSGGRRKGPIELDLDGVVNLDGEAAPARVEEDARSQAEEDAQSQASGESLC</sequence>
<dbReference type="SUPFAM" id="SSF54928">
    <property type="entry name" value="RNA-binding domain, RBD"/>
    <property type="match status" value="2"/>
</dbReference>
<evidence type="ECO:0000256" key="2">
    <source>
        <dbReference type="SAM" id="MobiDB-lite"/>
    </source>
</evidence>
<reference evidence="4" key="1">
    <citation type="submission" date="2021-01" db="EMBL/GenBank/DDBJ databases">
        <authorList>
            <person name="Corre E."/>
            <person name="Pelletier E."/>
            <person name="Niang G."/>
            <person name="Scheremetjew M."/>
            <person name="Finn R."/>
            <person name="Kale V."/>
            <person name="Holt S."/>
            <person name="Cochrane G."/>
            <person name="Meng A."/>
            <person name="Brown T."/>
            <person name="Cohen L."/>
        </authorList>
    </citation>
    <scope>NUCLEOTIDE SEQUENCE</scope>
    <source>
        <strain evidence="4">CCMP3105</strain>
    </source>
</reference>
<feature type="compositionally biased region" description="Basic and acidic residues" evidence="2">
    <location>
        <begin position="274"/>
        <end position="285"/>
    </location>
</feature>
<dbReference type="PROSITE" id="PS50102">
    <property type="entry name" value="RRM"/>
    <property type="match status" value="1"/>
</dbReference>
<evidence type="ECO:0000313" key="4">
    <source>
        <dbReference type="EMBL" id="CAE4610797.1"/>
    </source>
</evidence>
<feature type="compositionally biased region" description="Acidic residues" evidence="2">
    <location>
        <begin position="403"/>
        <end position="417"/>
    </location>
</feature>
<accession>A0A7S4RD52</accession>